<evidence type="ECO:0000313" key="6">
    <source>
        <dbReference type="EMBL" id="JAG71441.1"/>
    </source>
</evidence>
<evidence type="ECO:0000313" key="7">
    <source>
        <dbReference type="Proteomes" id="UP000694866"/>
    </source>
</evidence>
<keyword evidence="2" id="KW-1015">Disulfide bond</keyword>
<evidence type="ECO:0000256" key="3">
    <source>
        <dbReference type="PROSITE-ProRule" id="PRU00059"/>
    </source>
</evidence>
<evidence type="ECO:0000313" key="8">
    <source>
        <dbReference type="RefSeq" id="XP_011303628.1"/>
    </source>
</evidence>
<feature type="signal peptide" evidence="4">
    <location>
        <begin position="1"/>
        <end position="18"/>
    </location>
</feature>
<evidence type="ECO:0000259" key="5">
    <source>
        <dbReference type="PROSITE" id="PS01180"/>
    </source>
</evidence>
<proteinExistence type="predicted"/>
<keyword evidence="1" id="KW-0677">Repeat</keyword>
<dbReference type="Proteomes" id="UP000694866">
    <property type="component" value="Unplaced"/>
</dbReference>
<feature type="chain" id="PRO_5044541439" evidence="4">
    <location>
        <begin position="19"/>
        <end position="264"/>
    </location>
</feature>
<evidence type="ECO:0000256" key="4">
    <source>
        <dbReference type="SAM" id="SignalP"/>
    </source>
</evidence>
<dbReference type="InterPro" id="IPR000859">
    <property type="entry name" value="CUB_dom"/>
</dbReference>
<protein>
    <submittedName>
        <fullName evidence="8">Cubilin</fullName>
    </submittedName>
    <submittedName>
        <fullName evidence="6">Cubn_4 protein</fullName>
    </submittedName>
</protein>
<dbReference type="CDD" id="cd00041">
    <property type="entry name" value="CUB"/>
    <property type="match status" value="2"/>
</dbReference>
<reference evidence="8" key="2">
    <citation type="submission" date="2025-04" db="UniProtKB">
        <authorList>
            <consortium name="RefSeq"/>
        </authorList>
    </citation>
    <scope>IDENTIFICATION</scope>
    <source>
        <strain evidence="8">USDA-PBARC FA_bdor</strain>
        <tissue evidence="8">Whole organism</tissue>
    </source>
</reference>
<dbReference type="AlphaFoldDB" id="A0A0C9QEF2"/>
<comment type="caution">
    <text evidence="3">Lacks conserved residue(s) required for the propagation of feature annotation.</text>
</comment>
<dbReference type="InterPro" id="IPR035914">
    <property type="entry name" value="Sperma_CUB_dom_sf"/>
</dbReference>
<dbReference type="GeneID" id="105266877"/>
<reference evidence="6" key="1">
    <citation type="submission" date="2015-01" db="EMBL/GenBank/DDBJ databases">
        <title>Transcriptome Assembly of Fopius arisanus.</title>
        <authorList>
            <person name="Geib S."/>
        </authorList>
    </citation>
    <scope>NUCLEOTIDE SEQUENCE</scope>
</reference>
<keyword evidence="4" id="KW-0732">Signal</keyword>
<gene>
    <name evidence="6" type="primary">Cubn_4</name>
    <name evidence="8" type="synonym">LOC105266877</name>
    <name evidence="6" type="ORF">g.13532</name>
</gene>
<accession>A0A0C9QEF2</accession>
<evidence type="ECO:0000256" key="1">
    <source>
        <dbReference type="ARBA" id="ARBA00022737"/>
    </source>
</evidence>
<dbReference type="PROSITE" id="PS01180">
    <property type="entry name" value="CUB"/>
    <property type="match status" value="2"/>
</dbReference>
<feature type="domain" description="CUB" evidence="5">
    <location>
        <begin position="26"/>
        <end position="143"/>
    </location>
</feature>
<keyword evidence="7" id="KW-1185">Reference proteome</keyword>
<dbReference type="Pfam" id="PF00431">
    <property type="entry name" value="CUB"/>
    <property type="match status" value="2"/>
</dbReference>
<name>A0A0C9QEF2_9HYME</name>
<sequence>MNWIIFSSILFFIATVESRWLLDRICDYTLTDSHGLITSPNYPHSYPSSVVCTYKIIQPREKVVSLSLSHIDLGWNDTDSCSGRLEIYDGDDDLARRLDVLCGTDYFIPSRVINSTTNALFLKLESYSSIGENVGFQALYKTTDLKCGGLFTERNGTVRHPTYGTTYRNNENCDWVIQAPPRHTIQLRFTSFYTESTHDWVKISELHEGRIIDLITISGSSIPAAASPVITKGRILYIHFRSDSSNVYTGFRANYTFIDPLELN</sequence>
<dbReference type="SUPFAM" id="SSF49854">
    <property type="entry name" value="Spermadhesin, CUB domain"/>
    <property type="match status" value="2"/>
</dbReference>
<accession>A0A9R1T6J9</accession>
<dbReference type="KEGG" id="fas:105266877"/>
<dbReference type="PANTHER" id="PTHR24251">
    <property type="entry name" value="OVOCHYMASE-RELATED"/>
    <property type="match status" value="1"/>
</dbReference>
<feature type="domain" description="CUB" evidence="5">
    <location>
        <begin position="147"/>
        <end position="258"/>
    </location>
</feature>
<dbReference type="OrthoDB" id="5984008at2759"/>
<dbReference type="RefSeq" id="XP_011303628.1">
    <property type="nucleotide sequence ID" value="XM_011305326.1"/>
</dbReference>
<evidence type="ECO:0000256" key="2">
    <source>
        <dbReference type="ARBA" id="ARBA00023157"/>
    </source>
</evidence>
<dbReference type="SMART" id="SM00042">
    <property type="entry name" value="CUB"/>
    <property type="match status" value="2"/>
</dbReference>
<dbReference type="Gene3D" id="2.60.120.290">
    <property type="entry name" value="Spermadhesin, CUB domain"/>
    <property type="match status" value="2"/>
</dbReference>
<dbReference type="EMBL" id="GBYB01001674">
    <property type="protein sequence ID" value="JAG71441.1"/>
    <property type="molecule type" value="Transcribed_RNA"/>
</dbReference>
<organism evidence="6">
    <name type="scientific">Fopius arisanus</name>
    <dbReference type="NCBI Taxonomy" id="64838"/>
    <lineage>
        <taxon>Eukaryota</taxon>
        <taxon>Metazoa</taxon>
        <taxon>Ecdysozoa</taxon>
        <taxon>Arthropoda</taxon>
        <taxon>Hexapoda</taxon>
        <taxon>Insecta</taxon>
        <taxon>Pterygota</taxon>
        <taxon>Neoptera</taxon>
        <taxon>Endopterygota</taxon>
        <taxon>Hymenoptera</taxon>
        <taxon>Apocrita</taxon>
        <taxon>Ichneumonoidea</taxon>
        <taxon>Braconidae</taxon>
        <taxon>Opiinae</taxon>
        <taxon>Fopius</taxon>
    </lineage>
</organism>